<comment type="caution">
    <text evidence="3">The sequence shown here is derived from an EMBL/GenBank/DDBJ whole genome shotgun (WGS) entry which is preliminary data.</text>
</comment>
<evidence type="ECO:0000313" key="4">
    <source>
        <dbReference type="Proteomes" id="UP001498398"/>
    </source>
</evidence>
<name>A0ABR1K8R5_9AGAR</name>
<sequence length="207" mass="22554">MISFTKLQILLVSTVLTCTLSTFAAPAGTGDLVVKLSATSKVDGVDDLKVEVTVTNTGTEPIALLKDPRTMLVNSGTKTFDIVSKSGDEKPVFEGKTVKFVPERMKKKEDFWLKIPGQKSIKVEHTFSVYDFTKSGEGLYKITPSSTALDFNEVDTKTFDLKKVKGTLDTKTPYVEVNLQGDLVSESSQSQRSSSQGSSQAVKKRTA</sequence>
<feature type="chain" id="PRO_5045797646" evidence="2">
    <location>
        <begin position="25"/>
        <end position="207"/>
    </location>
</feature>
<organism evidence="3 4">
    <name type="scientific">Marasmiellus scandens</name>
    <dbReference type="NCBI Taxonomy" id="2682957"/>
    <lineage>
        <taxon>Eukaryota</taxon>
        <taxon>Fungi</taxon>
        <taxon>Dikarya</taxon>
        <taxon>Basidiomycota</taxon>
        <taxon>Agaricomycotina</taxon>
        <taxon>Agaricomycetes</taxon>
        <taxon>Agaricomycetidae</taxon>
        <taxon>Agaricales</taxon>
        <taxon>Marasmiineae</taxon>
        <taxon>Omphalotaceae</taxon>
        <taxon>Marasmiellus</taxon>
    </lineage>
</organism>
<proteinExistence type="predicted"/>
<dbReference type="Gene3D" id="2.60.40.2970">
    <property type="match status" value="1"/>
</dbReference>
<feature type="signal peptide" evidence="2">
    <location>
        <begin position="1"/>
        <end position="24"/>
    </location>
</feature>
<evidence type="ECO:0000313" key="3">
    <source>
        <dbReference type="EMBL" id="KAK7472038.1"/>
    </source>
</evidence>
<dbReference type="EMBL" id="JBANRG010000001">
    <property type="protein sequence ID" value="KAK7472038.1"/>
    <property type="molecule type" value="Genomic_DNA"/>
</dbReference>
<keyword evidence="4" id="KW-1185">Reference proteome</keyword>
<dbReference type="Proteomes" id="UP001498398">
    <property type="component" value="Unassembled WGS sequence"/>
</dbReference>
<accession>A0ABR1K8R5</accession>
<feature type="compositionally biased region" description="Low complexity" evidence="1">
    <location>
        <begin position="185"/>
        <end position="200"/>
    </location>
</feature>
<reference evidence="3 4" key="1">
    <citation type="submission" date="2024-01" db="EMBL/GenBank/DDBJ databases">
        <title>A draft genome for the cacao thread blight pathogen Marasmiellus scandens.</title>
        <authorList>
            <person name="Baruah I.K."/>
            <person name="Leung J."/>
            <person name="Bukari Y."/>
            <person name="Amoako-Attah I."/>
            <person name="Meinhardt L.W."/>
            <person name="Bailey B.A."/>
            <person name="Cohen S.P."/>
        </authorList>
    </citation>
    <scope>NUCLEOTIDE SEQUENCE [LARGE SCALE GENOMIC DNA]</scope>
    <source>
        <strain evidence="3 4">GH-19</strain>
    </source>
</reference>
<evidence type="ECO:0000256" key="2">
    <source>
        <dbReference type="SAM" id="SignalP"/>
    </source>
</evidence>
<feature type="region of interest" description="Disordered" evidence="1">
    <location>
        <begin position="183"/>
        <end position="207"/>
    </location>
</feature>
<evidence type="ECO:0000256" key="1">
    <source>
        <dbReference type="SAM" id="MobiDB-lite"/>
    </source>
</evidence>
<protein>
    <submittedName>
        <fullName evidence="3">Uncharacterized protein</fullName>
    </submittedName>
</protein>
<gene>
    <name evidence="3" type="ORF">VKT23_000149</name>
</gene>
<keyword evidence="2" id="KW-0732">Signal</keyword>